<proteinExistence type="predicted"/>
<organism evidence="1 2">
    <name type="scientific">Virgibacillus chiguensis</name>
    <dbReference type="NCBI Taxonomy" id="411959"/>
    <lineage>
        <taxon>Bacteria</taxon>
        <taxon>Bacillati</taxon>
        <taxon>Bacillota</taxon>
        <taxon>Bacilli</taxon>
        <taxon>Bacillales</taxon>
        <taxon>Bacillaceae</taxon>
        <taxon>Virgibacillus</taxon>
    </lineage>
</organism>
<dbReference type="EMBL" id="FQXD01000013">
    <property type="protein sequence ID" value="SHH76853.1"/>
    <property type="molecule type" value="Genomic_DNA"/>
</dbReference>
<keyword evidence="2" id="KW-1185">Reference proteome</keyword>
<evidence type="ECO:0000313" key="2">
    <source>
        <dbReference type="Proteomes" id="UP000184079"/>
    </source>
</evidence>
<sequence>MRFIEPKWLHNMDVIDKHLQKNENWLQYPDKKAEQWEMEIVNWNEVFLKQMAQIENALLEIGAKLEE</sequence>
<dbReference type="RefSeq" id="WP_073010822.1">
    <property type="nucleotide sequence ID" value="NZ_FQXD01000013.1"/>
</dbReference>
<dbReference type="AlphaFoldDB" id="A0A1M5VPK5"/>
<dbReference type="OrthoDB" id="2691729at2"/>
<accession>A0A1M5VPK5</accession>
<name>A0A1M5VPK5_9BACI</name>
<gene>
    <name evidence="1" type="ORF">SAMN05421807_11325</name>
</gene>
<dbReference type="Proteomes" id="UP000184079">
    <property type="component" value="Unassembled WGS sequence"/>
</dbReference>
<protein>
    <submittedName>
        <fullName evidence="1">Uncharacterized protein</fullName>
    </submittedName>
</protein>
<evidence type="ECO:0000313" key="1">
    <source>
        <dbReference type="EMBL" id="SHH76853.1"/>
    </source>
</evidence>
<reference evidence="2" key="1">
    <citation type="submission" date="2016-11" db="EMBL/GenBank/DDBJ databases">
        <authorList>
            <person name="Varghese N."/>
            <person name="Submissions S."/>
        </authorList>
    </citation>
    <scope>NUCLEOTIDE SEQUENCE [LARGE SCALE GENOMIC DNA]</scope>
    <source>
        <strain evidence="2">CGMCC 1.6496</strain>
    </source>
</reference>